<organism evidence="7 8">
    <name type="scientific">Sesamum angolense</name>
    <dbReference type="NCBI Taxonomy" id="2727404"/>
    <lineage>
        <taxon>Eukaryota</taxon>
        <taxon>Viridiplantae</taxon>
        <taxon>Streptophyta</taxon>
        <taxon>Embryophyta</taxon>
        <taxon>Tracheophyta</taxon>
        <taxon>Spermatophyta</taxon>
        <taxon>Magnoliopsida</taxon>
        <taxon>eudicotyledons</taxon>
        <taxon>Gunneridae</taxon>
        <taxon>Pentapetalae</taxon>
        <taxon>asterids</taxon>
        <taxon>lamiids</taxon>
        <taxon>Lamiales</taxon>
        <taxon>Pedaliaceae</taxon>
        <taxon>Sesamum</taxon>
    </lineage>
</organism>
<keyword evidence="2 4" id="KW-0863">Zinc-finger</keyword>
<dbReference type="PANTHER" id="PTHR33248">
    <property type="entry name" value="ZINC ION-BINDING PROTEIN"/>
    <property type="match status" value="1"/>
</dbReference>
<dbReference type="EMBL" id="JACGWL010000007">
    <property type="protein sequence ID" value="KAK4397743.1"/>
    <property type="molecule type" value="Genomic_DNA"/>
</dbReference>
<feature type="transmembrane region" description="Helical" evidence="5">
    <location>
        <begin position="97"/>
        <end position="120"/>
    </location>
</feature>
<protein>
    <recommendedName>
        <fullName evidence="6">GRF-type domain-containing protein</fullName>
    </recommendedName>
</protein>
<sequence length="124" mass="14169">MEYISIGDLSVVRTCLCGYEVVVRTSWTNSNLDRRFQGCLGNTGSYCGVFQWVDPPMCRRAKEIIPGLLSRRNDKERQLNEHREKNFKKEALEGKLITYRLMGIVASVVTFVLLVLYSALQPHA</sequence>
<proteinExistence type="predicted"/>
<keyword evidence="8" id="KW-1185">Reference proteome</keyword>
<comment type="caution">
    <text evidence="7">The sequence shown here is derived from an EMBL/GenBank/DDBJ whole genome shotgun (WGS) entry which is preliminary data.</text>
</comment>
<keyword evidence="5" id="KW-0472">Membrane</keyword>
<evidence type="ECO:0000256" key="5">
    <source>
        <dbReference type="SAM" id="Phobius"/>
    </source>
</evidence>
<keyword evidence="3" id="KW-0862">Zinc</keyword>
<evidence type="ECO:0000256" key="2">
    <source>
        <dbReference type="ARBA" id="ARBA00022771"/>
    </source>
</evidence>
<evidence type="ECO:0000256" key="1">
    <source>
        <dbReference type="ARBA" id="ARBA00022723"/>
    </source>
</evidence>
<keyword evidence="5" id="KW-1133">Transmembrane helix</keyword>
<name>A0AAE2BU76_9LAMI</name>
<dbReference type="AlphaFoldDB" id="A0AAE2BU76"/>
<gene>
    <name evidence="7" type="ORF">Sango_1249800</name>
</gene>
<evidence type="ECO:0000256" key="4">
    <source>
        <dbReference type="PROSITE-ProRule" id="PRU01343"/>
    </source>
</evidence>
<dbReference type="GO" id="GO:0008270">
    <property type="term" value="F:zinc ion binding"/>
    <property type="evidence" value="ECO:0007669"/>
    <property type="project" value="UniProtKB-KW"/>
</dbReference>
<dbReference type="PROSITE" id="PS51999">
    <property type="entry name" value="ZF_GRF"/>
    <property type="match status" value="1"/>
</dbReference>
<dbReference type="Proteomes" id="UP001289374">
    <property type="component" value="Unassembled WGS sequence"/>
</dbReference>
<evidence type="ECO:0000256" key="3">
    <source>
        <dbReference type="ARBA" id="ARBA00022833"/>
    </source>
</evidence>
<reference evidence="7" key="2">
    <citation type="journal article" date="2024" name="Plant">
        <title>Genomic evolution and insights into agronomic trait innovations of Sesamum species.</title>
        <authorList>
            <person name="Miao H."/>
            <person name="Wang L."/>
            <person name="Qu L."/>
            <person name="Liu H."/>
            <person name="Sun Y."/>
            <person name="Le M."/>
            <person name="Wang Q."/>
            <person name="Wei S."/>
            <person name="Zheng Y."/>
            <person name="Lin W."/>
            <person name="Duan Y."/>
            <person name="Cao H."/>
            <person name="Xiong S."/>
            <person name="Wang X."/>
            <person name="Wei L."/>
            <person name="Li C."/>
            <person name="Ma Q."/>
            <person name="Ju M."/>
            <person name="Zhao R."/>
            <person name="Li G."/>
            <person name="Mu C."/>
            <person name="Tian Q."/>
            <person name="Mei H."/>
            <person name="Zhang T."/>
            <person name="Gao T."/>
            <person name="Zhang H."/>
        </authorList>
    </citation>
    <scope>NUCLEOTIDE SEQUENCE</scope>
    <source>
        <strain evidence="7">K16</strain>
    </source>
</reference>
<reference evidence="7" key="1">
    <citation type="submission" date="2020-06" db="EMBL/GenBank/DDBJ databases">
        <authorList>
            <person name="Li T."/>
            <person name="Hu X."/>
            <person name="Zhang T."/>
            <person name="Song X."/>
            <person name="Zhang H."/>
            <person name="Dai N."/>
            <person name="Sheng W."/>
            <person name="Hou X."/>
            <person name="Wei L."/>
        </authorList>
    </citation>
    <scope>NUCLEOTIDE SEQUENCE</scope>
    <source>
        <strain evidence="7">K16</strain>
        <tissue evidence="7">Leaf</tissue>
    </source>
</reference>
<keyword evidence="1" id="KW-0479">Metal-binding</keyword>
<evidence type="ECO:0000259" key="6">
    <source>
        <dbReference type="PROSITE" id="PS51999"/>
    </source>
</evidence>
<dbReference type="InterPro" id="IPR010666">
    <property type="entry name" value="Znf_GRF"/>
</dbReference>
<evidence type="ECO:0000313" key="7">
    <source>
        <dbReference type="EMBL" id="KAK4397743.1"/>
    </source>
</evidence>
<accession>A0AAE2BU76</accession>
<feature type="domain" description="GRF-type" evidence="6">
    <location>
        <begin position="15"/>
        <end position="56"/>
    </location>
</feature>
<keyword evidence="5" id="KW-0812">Transmembrane</keyword>
<evidence type="ECO:0000313" key="8">
    <source>
        <dbReference type="Proteomes" id="UP001289374"/>
    </source>
</evidence>